<dbReference type="Gene3D" id="3.40.640.10">
    <property type="entry name" value="Type I PLP-dependent aspartate aminotransferase-like (Major domain)"/>
    <property type="match status" value="1"/>
</dbReference>
<dbReference type="GO" id="GO:0047804">
    <property type="term" value="F:cysteine-S-conjugate beta-lyase activity"/>
    <property type="evidence" value="ECO:0007669"/>
    <property type="project" value="UniProtKB-EC"/>
</dbReference>
<evidence type="ECO:0000256" key="2">
    <source>
        <dbReference type="ARBA" id="ARBA00012224"/>
    </source>
</evidence>
<dbReference type="GO" id="GO:0030170">
    <property type="term" value="F:pyridoxal phosphate binding"/>
    <property type="evidence" value="ECO:0007669"/>
    <property type="project" value="InterPro"/>
</dbReference>
<comment type="caution">
    <text evidence="8">The sequence shown here is derived from an EMBL/GenBank/DDBJ whole genome shotgun (WGS) entry which is preliminary data.</text>
</comment>
<protein>
    <recommendedName>
        <fullName evidence="2">cysteine-S-conjugate beta-lyase</fullName>
        <ecNumber evidence="2">4.4.1.13</ecNumber>
    </recommendedName>
</protein>
<evidence type="ECO:0000256" key="6">
    <source>
        <dbReference type="SAM" id="MobiDB-lite"/>
    </source>
</evidence>
<dbReference type="InterPro" id="IPR027619">
    <property type="entry name" value="C-S_lyase_PatB-like"/>
</dbReference>
<reference evidence="8 9" key="1">
    <citation type="submission" date="2016-04" db="EMBL/GenBank/DDBJ databases">
        <title>Peptidophaga gingivicola gen. nov., sp. nov., isolated from human subgingival plaque.</title>
        <authorList>
            <person name="Beall C.J."/>
            <person name="Mokrzan E.M."/>
            <person name="Griffen A.L."/>
            <person name="Leys E.J."/>
        </authorList>
    </citation>
    <scope>NUCLEOTIDE SEQUENCE [LARGE SCALE GENOMIC DNA]</scope>
    <source>
        <strain evidence="8 9">BA112</strain>
    </source>
</reference>
<comment type="similarity">
    <text evidence="5">Belongs to the class-II pyridoxal-phosphate-dependent aminotransferase family. MalY/PatB cystathionine beta-lyase subfamily.</text>
</comment>
<dbReference type="AlphaFoldDB" id="A0A179B3I7"/>
<keyword evidence="3" id="KW-0663">Pyridoxal phosphate</keyword>
<dbReference type="Proteomes" id="UP000078368">
    <property type="component" value="Unassembled WGS sequence"/>
</dbReference>
<dbReference type="EC" id="4.4.1.13" evidence="2"/>
<evidence type="ECO:0000256" key="3">
    <source>
        <dbReference type="ARBA" id="ARBA00022898"/>
    </source>
</evidence>
<dbReference type="CDD" id="cd00609">
    <property type="entry name" value="AAT_like"/>
    <property type="match status" value="1"/>
</dbReference>
<evidence type="ECO:0000256" key="1">
    <source>
        <dbReference type="ARBA" id="ARBA00001933"/>
    </source>
</evidence>
<sequence>MQVTKEFDFDSFIDRENTESLKWDARERRGYPETVLPMWVADMDHRTAPAVVRALHERVAHGIFGYTSPDASYFEAVASWQSRRFGWEVDPMSIVAAGGVIPALTHAVRAFTEPGDGVVIEEPVYYPFRSIVENNGRTAVNAPLVRNGQGRYIRDLAVLEATFVASGARTMILCNPHNPVGRVWTREELLGLADLAAKLDVLVLADEIHADLTYPGIRTTPFSSLPGMSNRTVTFTSPSKSFNLAGLQLANIVVPDRKRRQDFIRESNAAGYSEPNALGLAACRAAYNEGEEWLDAFREHMAENLEFLAAALEGIDGIELVKPEGTYLPWLDCRKLIHNLGIEAGELDEFMVNEADLWLDDGAIFGDEGLGYTRINIACPRSTLKEAVDRLRRAVEAQSVSDEPTSAPATATFETAAFETASIDSEASAGSEAPDDSGATADSASPTDAEAPGDPQEASQTRQDEDAERAERDS</sequence>
<evidence type="ECO:0000256" key="4">
    <source>
        <dbReference type="ARBA" id="ARBA00023239"/>
    </source>
</evidence>
<dbReference type="STRING" id="1823756.A4H34_02295"/>
<dbReference type="PANTHER" id="PTHR43525">
    <property type="entry name" value="PROTEIN MALY"/>
    <property type="match status" value="1"/>
</dbReference>
<dbReference type="InterPro" id="IPR015421">
    <property type="entry name" value="PyrdxlP-dep_Trfase_major"/>
</dbReference>
<dbReference type="Gene3D" id="3.90.1150.10">
    <property type="entry name" value="Aspartate Aminotransferase, domain 1"/>
    <property type="match status" value="1"/>
</dbReference>
<dbReference type="NCBIfam" id="TIGR04350">
    <property type="entry name" value="C_S_lyase_PatB"/>
    <property type="match status" value="1"/>
</dbReference>
<evidence type="ECO:0000259" key="7">
    <source>
        <dbReference type="Pfam" id="PF00155"/>
    </source>
</evidence>
<organism evidence="8 9">
    <name type="scientific">Peptidiphaga gingivicola</name>
    <dbReference type="NCBI Taxonomy" id="2741497"/>
    <lineage>
        <taxon>Bacteria</taxon>
        <taxon>Bacillati</taxon>
        <taxon>Actinomycetota</taxon>
        <taxon>Actinomycetes</taxon>
        <taxon>Actinomycetales</taxon>
        <taxon>Actinomycetaceae</taxon>
        <taxon>Peptidiphaga</taxon>
    </lineage>
</organism>
<gene>
    <name evidence="8" type="ORF">A4H34_02295</name>
</gene>
<dbReference type="InterPro" id="IPR004839">
    <property type="entry name" value="Aminotransferase_I/II_large"/>
</dbReference>
<name>A0A179B3I7_9ACTO</name>
<dbReference type="OrthoDB" id="3224382at2"/>
<proteinExistence type="inferred from homology"/>
<dbReference type="Pfam" id="PF00155">
    <property type="entry name" value="Aminotran_1_2"/>
    <property type="match status" value="1"/>
</dbReference>
<dbReference type="SUPFAM" id="SSF53383">
    <property type="entry name" value="PLP-dependent transferases"/>
    <property type="match status" value="1"/>
</dbReference>
<dbReference type="InterPro" id="IPR015422">
    <property type="entry name" value="PyrdxlP-dep_Trfase_small"/>
</dbReference>
<accession>A0A179B3I7</accession>
<dbReference type="PANTHER" id="PTHR43525:SF1">
    <property type="entry name" value="PROTEIN MALY"/>
    <property type="match status" value="1"/>
</dbReference>
<evidence type="ECO:0000313" key="9">
    <source>
        <dbReference type="Proteomes" id="UP000078368"/>
    </source>
</evidence>
<keyword evidence="4 8" id="KW-0456">Lyase</keyword>
<evidence type="ECO:0000256" key="5">
    <source>
        <dbReference type="ARBA" id="ARBA00037974"/>
    </source>
</evidence>
<evidence type="ECO:0000313" key="8">
    <source>
        <dbReference type="EMBL" id="OAP86030.1"/>
    </source>
</evidence>
<dbReference type="InterPro" id="IPR015424">
    <property type="entry name" value="PyrdxlP-dep_Trfase"/>
</dbReference>
<keyword evidence="9" id="KW-1185">Reference proteome</keyword>
<dbReference type="InterPro" id="IPR051798">
    <property type="entry name" value="Class-II_PLP-Dep_Aminotrans"/>
</dbReference>
<feature type="domain" description="Aminotransferase class I/classII large" evidence="7">
    <location>
        <begin position="43"/>
        <end position="391"/>
    </location>
</feature>
<feature type="region of interest" description="Disordered" evidence="6">
    <location>
        <begin position="416"/>
        <end position="474"/>
    </location>
</feature>
<dbReference type="EMBL" id="LVZK01000001">
    <property type="protein sequence ID" value="OAP86030.1"/>
    <property type="molecule type" value="Genomic_DNA"/>
</dbReference>
<comment type="cofactor">
    <cofactor evidence="1">
        <name>pyridoxal 5'-phosphate</name>
        <dbReference type="ChEBI" id="CHEBI:597326"/>
    </cofactor>
</comment>